<keyword evidence="4" id="KW-0862">Zinc</keyword>
<dbReference type="EMBL" id="BMLS01000004">
    <property type="protein sequence ID" value="GGO71646.1"/>
    <property type="molecule type" value="Genomic_DNA"/>
</dbReference>
<keyword evidence="2" id="KW-0645">Protease</keyword>
<reference evidence="9" key="2">
    <citation type="submission" date="2020-09" db="EMBL/GenBank/DDBJ databases">
        <authorList>
            <person name="Sun Q."/>
            <person name="Zhou Y."/>
        </authorList>
    </citation>
    <scope>NUCLEOTIDE SEQUENCE</scope>
    <source>
        <strain evidence="9">CGMCC 1.7086</strain>
    </source>
</reference>
<dbReference type="Pfam" id="PF05193">
    <property type="entry name" value="Peptidase_M16_C"/>
    <property type="match status" value="1"/>
</dbReference>
<comment type="caution">
    <text evidence="9">The sequence shown here is derived from an EMBL/GenBank/DDBJ whole genome shotgun (WGS) entry which is preliminary data.</text>
</comment>
<proteinExistence type="inferred from homology"/>
<feature type="domain" description="Peptidase M16 C-terminal" evidence="8">
    <location>
        <begin position="216"/>
        <end position="398"/>
    </location>
</feature>
<dbReference type="GO" id="GO:0008237">
    <property type="term" value="F:metallopeptidase activity"/>
    <property type="evidence" value="ECO:0007669"/>
    <property type="project" value="UniProtKB-KW"/>
</dbReference>
<evidence type="ECO:0000256" key="5">
    <source>
        <dbReference type="ARBA" id="ARBA00023049"/>
    </source>
</evidence>
<feature type="signal peptide" evidence="6">
    <location>
        <begin position="1"/>
        <end position="22"/>
    </location>
</feature>
<keyword evidence="5" id="KW-0482">Metalloprotease</keyword>
<dbReference type="PROSITE" id="PS51257">
    <property type="entry name" value="PROKAR_LIPOPROTEIN"/>
    <property type="match status" value="1"/>
</dbReference>
<dbReference type="Gene3D" id="3.30.830.10">
    <property type="entry name" value="Metalloenzyme, LuxS/M16 peptidase-like"/>
    <property type="match status" value="2"/>
</dbReference>
<sequence>MSYKVVALAAALTMLGCSPKPADTGTEALADKLAKQAPEASSPVSFKVPVHYSTLDNGLKVVISPDDTAPIATVGVYYNIGFRIEPKDRTGFAHLFEHMMFQGSENLGKMEFISLVQNNGGVLNGSTRFDYTNYFEIVPAHKVETMLWAEADRMKGLAITQENLTNQQGVVKNEVKVNVLNQPYGGFPWLDMPQYAFNNWYNAHNFYGDLADLDAATLEDVQAFFDMYYAPNNAVVVVVGDVNVEETLAMVTKYFGDLPAAELAAQPDLTELRQEQEKRFNKFDRLAPKPAFAFAYKMPPRNTPEYYAMGIIDQLLVQGDDSLLHQELVKDKQLTGDVGGGINYLLGNMFNYNGPMLWMSSFTHDEQHSEKELVAAVDAVIARLAEQPIDEKDVQRALVKLRSDLFDNIDGFYGFGKLDLLASFALFDNNPARINELEANFKAVTPELIKATVKEYLRPGNRTILTLTPGEEPAQTQQGEQQ</sequence>
<dbReference type="PANTHER" id="PTHR43690:SF17">
    <property type="entry name" value="PROTEIN YHJJ"/>
    <property type="match status" value="1"/>
</dbReference>
<evidence type="ECO:0000256" key="2">
    <source>
        <dbReference type="ARBA" id="ARBA00022670"/>
    </source>
</evidence>
<dbReference type="Proteomes" id="UP000606935">
    <property type="component" value="Unassembled WGS sequence"/>
</dbReference>
<dbReference type="PANTHER" id="PTHR43690">
    <property type="entry name" value="NARDILYSIN"/>
    <property type="match status" value="1"/>
</dbReference>
<dbReference type="Pfam" id="PF00675">
    <property type="entry name" value="Peptidase_M16"/>
    <property type="match status" value="1"/>
</dbReference>
<evidence type="ECO:0000256" key="4">
    <source>
        <dbReference type="ARBA" id="ARBA00022833"/>
    </source>
</evidence>
<dbReference type="InterPro" id="IPR011249">
    <property type="entry name" value="Metalloenz_LuxS/M16"/>
</dbReference>
<dbReference type="RefSeq" id="WP_229702225.1">
    <property type="nucleotide sequence ID" value="NZ_BMLS01000004.1"/>
</dbReference>
<evidence type="ECO:0000259" key="8">
    <source>
        <dbReference type="Pfam" id="PF05193"/>
    </source>
</evidence>
<evidence type="ECO:0000256" key="3">
    <source>
        <dbReference type="ARBA" id="ARBA00022801"/>
    </source>
</evidence>
<keyword evidence="6" id="KW-0732">Signal</keyword>
<keyword evidence="3" id="KW-0378">Hydrolase</keyword>
<dbReference type="InterPro" id="IPR007863">
    <property type="entry name" value="Peptidase_M16_C"/>
</dbReference>
<gene>
    <name evidence="9" type="ORF">GCM10010982_27920</name>
</gene>
<name>A0A917Z302_9ALTE</name>
<feature type="chain" id="PRO_5037725216" evidence="6">
    <location>
        <begin position="23"/>
        <end position="482"/>
    </location>
</feature>
<dbReference type="InterPro" id="IPR050626">
    <property type="entry name" value="Peptidase_M16"/>
</dbReference>
<dbReference type="AlphaFoldDB" id="A0A917Z302"/>
<dbReference type="SUPFAM" id="SSF63411">
    <property type="entry name" value="LuxS/MPP-like metallohydrolase"/>
    <property type="match status" value="2"/>
</dbReference>
<dbReference type="GO" id="GO:0006508">
    <property type="term" value="P:proteolysis"/>
    <property type="evidence" value="ECO:0007669"/>
    <property type="project" value="UniProtKB-KW"/>
</dbReference>
<evidence type="ECO:0000256" key="6">
    <source>
        <dbReference type="SAM" id="SignalP"/>
    </source>
</evidence>
<dbReference type="InterPro" id="IPR011765">
    <property type="entry name" value="Pept_M16_N"/>
</dbReference>
<protein>
    <submittedName>
        <fullName evidence="9">Peptidase M16</fullName>
    </submittedName>
</protein>
<evidence type="ECO:0000313" key="10">
    <source>
        <dbReference type="Proteomes" id="UP000606935"/>
    </source>
</evidence>
<reference evidence="9" key="1">
    <citation type="journal article" date="2014" name="Int. J. Syst. Evol. Microbiol.">
        <title>Complete genome sequence of Corynebacterium casei LMG S-19264T (=DSM 44701T), isolated from a smear-ripened cheese.</title>
        <authorList>
            <consortium name="US DOE Joint Genome Institute (JGI-PGF)"/>
            <person name="Walter F."/>
            <person name="Albersmeier A."/>
            <person name="Kalinowski J."/>
            <person name="Ruckert C."/>
        </authorList>
    </citation>
    <scope>NUCLEOTIDE SEQUENCE</scope>
    <source>
        <strain evidence="9">CGMCC 1.7086</strain>
    </source>
</reference>
<evidence type="ECO:0000313" key="9">
    <source>
        <dbReference type="EMBL" id="GGO71646.1"/>
    </source>
</evidence>
<evidence type="ECO:0000256" key="1">
    <source>
        <dbReference type="ARBA" id="ARBA00007261"/>
    </source>
</evidence>
<evidence type="ECO:0000259" key="7">
    <source>
        <dbReference type="Pfam" id="PF00675"/>
    </source>
</evidence>
<organism evidence="9 10">
    <name type="scientific">Bowmanella pacifica</name>
    <dbReference type="NCBI Taxonomy" id="502051"/>
    <lineage>
        <taxon>Bacteria</taxon>
        <taxon>Pseudomonadati</taxon>
        <taxon>Pseudomonadota</taxon>
        <taxon>Gammaproteobacteria</taxon>
        <taxon>Alteromonadales</taxon>
        <taxon>Alteromonadaceae</taxon>
        <taxon>Bowmanella</taxon>
    </lineage>
</organism>
<accession>A0A917Z302</accession>
<comment type="similarity">
    <text evidence="1">Belongs to the peptidase M16 family.</text>
</comment>
<dbReference type="GO" id="GO:0046872">
    <property type="term" value="F:metal ion binding"/>
    <property type="evidence" value="ECO:0007669"/>
    <property type="project" value="InterPro"/>
</dbReference>
<feature type="domain" description="Peptidase M16 N-terminal" evidence="7">
    <location>
        <begin position="62"/>
        <end position="178"/>
    </location>
</feature>
<keyword evidence="10" id="KW-1185">Reference proteome</keyword>